<dbReference type="InterPro" id="IPR050951">
    <property type="entry name" value="Retrovirus_Pol_polyprotein"/>
</dbReference>
<dbReference type="Pfam" id="PF00078">
    <property type="entry name" value="RVT_1"/>
    <property type="match status" value="1"/>
</dbReference>
<comment type="similarity">
    <text evidence="1">Belongs to the beta type-B retroviral polymerase family. HERV class-II K(HML-2) pol subfamily.</text>
</comment>
<evidence type="ECO:0000259" key="3">
    <source>
        <dbReference type="PROSITE" id="PS50878"/>
    </source>
</evidence>
<dbReference type="InterPro" id="IPR043502">
    <property type="entry name" value="DNA/RNA_pol_sf"/>
</dbReference>
<dbReference type="EC" id="3.1.26.4" evidence="2"/>
<dbReference type="PANTHER" id="PTHR37984:SF7">
    <property type="entry name" value="INTEGRASE CATALYTIC DOMAIN-CONTAINING PROTEIN"/>
    <property type="match status" value="1"/>
</dbReference>
<feature type="domain" description="Reverse transcriptase" evidence="3">
    <location>
        <begin position="247"/>
        <end position="424"/>
    </location>
</feature>
<dbReference type="GO" id="GO:0004523">
    <property type="term" value="F:RNA-DNA hybrid ribonuclease activity"/>
    <property type="evidence" value="ECO:0007669"/>
    <property type="project" value="UniProtKB-EC"/>
</dbReference>
<dbReference type="CDD" id="cd01647">
    <property type="entry name" value="RT_LTR"/>
    <property type="match status" value="1"/>
</dbReference>
<dbReference type="CDD" id="cd05481">
    <property type="entry name" value="retropepsin_like_LTR_1"/>
    <property type="match status" value="1"/>
</dbReference>
<comment type="caution">
    <text evidence="4">The sequence shown here is derived from an EMBL/GenBank/DDBJ whole genome shotgun (WGS) entry which is preliminary data.</text>
</comment>
<gene>
    <name evidence="4" type="ORF">M9458_055026</name>
</gene>
<evidence type="ECO:0000256" key="1">
    <source>
        <dbReference type="ARBA" id="ARBA00010879"/>
    </source>
</evidence>
<dbReference type="SUPFAM" id="SSF56672">
    <property type="entry name" value="DNA/RNA polymerases"/>
    <property type="match status" value="1"/>
</dbReference>
<dbReference type="FunFam" id="3.30.70.270:FF:000026">
    <property type="entry name" value="Transposon Ty3-G Gag-Pol polyprotein"/>
    <property type="match status" value="1"/>
</dbReference>
<feature type="non-terminal residue" evidence="4">
    <location>
        <position position="635"/>
    </location>
</feature>
<protein>
    <recommendedName>
        <fullName evidence="2">ribonuclease H</fullName>
        <ecNumber evidence="2">3.1.26.4</ecNumber>
    </recommendedName>
</protein>
<evidence type="ECO:0000313" key="5">
    <source>
        <dbReference type="Proteomes" id="UP001529510"/>
    </source>
</evidence>
<dbReference type="InterPro" id="IPR000477">
    <property type="entry name" value="RT_dom"/>
</dbReference>
<dbReference type="EMBL" id="JAMKFB020000364">
    <property type="protein sequence ID" value="KAL0149669.1"/>
    <property type="molecule type" value="Genomic_DNA"/>
</dbReference>
<dbReference type="InterPro" id="IPR043128">
    <property type="entry name" value="Rev_trsase/Diguanyl_cyclase"/>
</dbReference>
<dbReference type="InterPro" id="IPR041577">
    <property type="entry name" value="RT_RNaseH_2"/>
</dbReference>
<dbReference type="Gene3D" id="3.30.70.270">
    <property type="match status" value="2"/>
</dbReference>
<dbReference type="Pfam" id="PF17919">
    <property type="entry name" value="RT_RNaseH_2"/>
    <property type="match status" value="1"/>
</dbReference>
<dbReference type="AlphaFoldDB" id="A0ABD0MHI8"/>
<accession>A0ABD0MHI8</accession>
<feature type="non-terminal residue" evidence="4">
    <location>
        <position position="1"/>
    </location>
</feature>
<organism evidence="4 5">
    <name type="scientific">Cirrhinus mrigala</name>
    <name type="common">Mrigala</name>
    <dbReference type="NCBI Taxonomy" id="683832"/>
    <lineage>
        <taxon>Eukaryota</taxon>
        <taxon>Metazoa</taxon>
        <taxon>Chordata</taxon>
        <taxon>Craniata</taxon>
        <taxon>Vertebrata</taxon>
        <taxon>Euteleostomi</taxon>
        <taxon>Actinopterygii</taxon>
        <taxon>Neopterygii</taxon>
        <taxon>Teleostei</taxon>
        <taxon>Ostariophysi</taxon>
        <taxon>Cypriniformes</taxon>
        <taxon>Cyprinidae</taxon>
        <taxon>Labeoninae</taxon>
        <taxon>Labeonini</taxon>
        <taxon>Cirrhinus</taxon>
    </lineage>
</organism>
<evidence type="ECO:0000256" key="2">
    <source>
        <dbReference type="ARBA" id="ARBA00012180"/>
    </source>
</evidence>
<dbReference type="PROSITE" id="PS50878">
    <property type="entry name" value="RT_POL"/>
    <property type="match status" value="1"/>
</dbReference>
<proteinExistence type="inferred from homology"/>
<sequence>TRNRYQSYTNSRKDYKRKDEPSINVVDTTKDDDEYAYQKHFYSITISAKCMHSIHVKPPRDEAYTTLNVKPPFLQRHGYTLRLKIDTGASGNTLPLRTFRQMYGTSTQSMEHLKPASNVKLTSYTGDVIPCFGIINMPCQYKESRWTSAKFYVVDVPGPAVVGLPTCELLSLVTVNVDAMTEKKTMRRRGSKQKRKYPDQFDKIGSFTGTAKLILKEGANPFIDPPRKCSIHIKDKLHNELNKFVNQGVLRKVEEHTDWCSSLAFSTKKDGSLRICLDPQKLNASLKRCPHKIPTLEELNPKFANAKVFSKLDAKAGYWSIHLDEESQILTTFRSPFGRYCWRRLPFGLSVSQDLFQAKMDQILEGLHGVISIADDVAVCGVDKEDHDRNLISLMERATETGLVFNSEKCIIKQQSISFFGNLYTDKGIRPDPAKVQAIQKVPTPQSKDDLHRFMGMMNYLSPYIPKFADKAHSLRGLLRNDSQWMWDTDYQKCFEDLKSTVTVDACLKYYNPTTTLTLEVDASQRGIGVALVQDNRPIAFGSKTLTECQSRYSNIEREMLAIVLQRMLIKAQGYNYSIVYCPGNQKDPKLSALKEIIHQGWPDRIQDLPKDLRSYWPFRDELAIEAGVVFKGRQ</sequence>
<name>A0ABD0MHI8_CIRMR</name>
<dbReference type="Proteomes" id="UP001529510">
    <property type="component" value="Unassembled WGS sequence"/>
</dbReference>
<dbReference type="PANTHER" id="PTHR37984">
    <property type="entry name" value="PROTEIN CBG26694"/>
    <property type="match status" value="1"/>
</dbReference>
<evidence type="ECO:0000313" key="4">
    <source>
        <dbReference type="EMBL" id="KAL0149669.1"/>
    </source>
</evidence>
<keyword evidence="5" id="KW-1185">Reference proteome</keyword>
<dbReference type="Gene3D" id="3.10.10.10">
    <property type="entry name" value="HIV Type 1 Reverse Transcriptase, subunit A, domain 1"/>
    <property type="match status" value="1"/>
</dbReference>
<reference evidence="4 5" key="1">
    <citation type="submission" date="2024-05" db="EMBL/GenBank/DDBJ databases">
        <title>Genome sequencing and assembly of Indian major carp, Cirrhinus mrigala (Hamilton, 1822).</title>
        <authorList>
            <person name="Mohindra V."/>
            <person name="Chowdhury L.M."/>
            <person name="Lal K."/>
            <person name="Jena J.K."/>
        </authorList>
    </citation>
    <scope>NUCLEOTIDE SEQUENCE [LARGE SCALE GENOMIC DNA]</scope>
    <source>
        <strain evidence="4">CM1030</strain>
        <tissue evidence="4">Blood</tissue>
    </source>
</reference>